<evidence type="ECO:0000313" key="2">
    <source>
        <dbReference type="Proteomes" id="UP000279330"/>
    </source>
</evidence>
<gene>
    <name evidence="1" type="primary">23</name>
    <name evidence="1" type="ORF">SEA_ONEIAGILLIAN_23</name>
</gene>
<keyword evidence="2" id="KW-1185">Reference proteome</keyword>
<accession>A0A385UH61</accession>
<proteinExistence type="predicted"/>
<dbReference type="GeneID" id="55003698"/>
<dbReference type="EMBL" id="MH727556">
    <property type="protein sequence ID" value="AYB70133.1"/>
    <property type="molecule type" value="Genomic_DNA"/>
</dbReference>
<evidence type="ECO:0000313" key="1">
    <source>
        <dbReference type="EMBL" id="AYB70133.1"/>
    </source>
</evidence>
<dbReference type="Proteomes" id="UP000279330">
    <property type="component" value="Segment"/>
</dbReference>
<organism evidence="1 2">
    <name type="scientific">Microbacterium phage OneinaGillian</name>
    <dbReference type="NCBI Taxonomy" id="2301604"/>
    <lineage>
        <taxon>Viruses</taxon>
        <taxon>Duplodnaviria</taxon>
        <taxon>Heunggongvirae</taxon>
        <taxon>Uroviricota</taxon>
        <taxon>Caudoviricetes</taxon>
        <taxon>Gillianvirus</taxon>
        <taxon>Gillianvirus oneinagillian</taxon>
    </lineage>
</organism>
<name>A0A385UH61_9CAUD</name>
<dbReference type="KEGG" id="vg:55003698"/>
<protein>
    <submittedName>
        <fullName evidence="1">Uncharacterized protein</fullName>
    </submittedName>
</protein>
<reference evidence="1 2" key="1">
    <citation type="submission" date="2018-08" db="EMBL/GenBank/DDBJ databases">
        <authorList>
            <person name="Miller G.E."/>
            <person name="Abrahams R."/>
            <person name="Bazan D.C."/>
            <person name="Beglau B.C."/>
            <person name="Blaylock E.C."/>
            <person name="Choi J.D."/>
            <person name="Grewal S.K."/>
            <person name="Hernandez E.V."/>
            <person name="Kim D.J."/>
            <person name="Kim K."/>
            <person name="Lee Y."/>
            <person name="Linde M.K."/>
            <person name="Lopez M.B."/>
            <person name="Pangalila E."/>
            <person name="Parker M.A."/>
            <person name="Specht R.C."/>
            <person name="Teng M.C."/>
            <person name="Toledo B."/>
            <person name="Tran S."/>
            <person name="Yu H."/>
            <person name="Kalaj N."/>
            <person name="Muthiah A.S."/>
            <person name="Dean N.S."/>
            <person name="Diaz A."/>
            <person name="Garlena R.A."/>
            <person name="Russell D.A."/>
            <person name="Pope W.H."/>
            <person name="Jacobs-Sera D."/>
            <person name="Hatfull G.F."/>
        </authorList>
    </citation>
    <scope>NUCLEOTIDE SEQUENCE [LARGE SCALE GENOMIC DNA]</scope>
</reference>
<dbReference type="RefSeq" id="YP_009812629.1">
    <property type="nucleotide sequence ID" value="NC_048068.1"/>
</dbReference>
<sequence length="54" mass="5441">MACACKSGKKGVPANWVVTLPGGKQKSYASEIAARAEVTRVQGATLTPPPGASV</sequence>